<name>A0A248LGL3_9NEIS</name>
<dbReference type="EMBL" id="CP022115">
    <property type="protein sequence ID" value="ASJ23599.1"/>
    <property type="molecule type" value="Genomic_DNA"/>
</dbReference>
<reference evidence="2" key="1">
    <citation type="submission" date="2017-06" db="EMBL/GenBank/DDBJ databases">
        <title>Whole genome sequence of Laribacter hongkongensis LHGZ1.</title>
        <authorList>
            <person name="Chen D."/>
            <person name="Wu H."/>
            <person name="Chen J."/>
        </authorList>
    </citation>
    <scope>NUCLEOTIDE SEQUENCE [LARGE SCALE GENOMIC DNA]</scope>
    <source>
        <strain evidence="2">LHGZ1</strain>
    </source>
</reference>
<sequence>MVRLIEAPLLINHGQITFHDDLICLNLVRFFGEIKKPAILLAS</sequence>
<gene>
    <name evidence="1" type="ORF">LHGZ1_0768</name>
</gene>
<accession>A0A248LGL3</accession>
<evidence type="ECO:0000313" key="1">
    <source>
        <dbReference type="EMBL" id="ASJ23599.1"/>
    </source>
</evidence>
<protein>
    <submittedName>
        <fullName evidence="1">Uncharacterized protein</fullName>
    </submittedName>
</protein>
<organism evidence="1 2">
    <name type="scientific">Laribacter hongkongensis</name>
    <dbReference type="NCBI Taxonomy" id="168471"/>
    <lineage>
        <taxon>Bacteria</taxon>
        <taxon>Pseudomonadati</taxon>
        <taxon>Pseudomonadota</taxon>
        <taxon>Betaproteobacteria</taxon>
        <taxon>Neisseriales</taxon>
        <taxon>Aquaspirillaceae</taxon>
        <taxon>Laribacter</taxon>
    </lineage>
</organism>
<dbReference type="Proteomes" id="UP000197424">
    <property type="component" value="Chromosome"/>
</dbReference>
<dbReference type="AlphaFoldDB" id="A0A248LGL3"/>
<evidence type="ECO:0000313" key="2">
    <source>
        <dbReference type="Proteomes" id="UP000197424"/>
    </source>
</evidence>
<proteinExistence type="predicted"/>